<evidence type="ECO:0000313" key="1">
    <source>
        <dbReference type="EMBL" id="KAF0723181.1"/>
    </source>
</evidence>
<evidence type="ECO:0000313" key="2">
    <source>
        <dbReference type="Proteomes" id="UP000481153"/>
    </source>
</evidence>
<name>A0A6G0W7R1_9STRA</name>
<dbReference type="Proteomes" id="UP000481153">
    <property type="component" value="Unassembled WGS sequence"/>
</dbReference>
<reference evidence="1 2" key="1">
    <citation type="submission" date="2019-07" db="EMBL/GenBank/DDBJ databases">
        <title>Genomics analysis of Aphanomyces spp. identifies a new class of oomycete effector associated with host adaptation.</title>
        <authorList>
            <person name="Gaulin E."/>
        </authorList>
    </citation>
    <scope>NUCLEOTIDE SEQUENCE [LARGE SCALE GENOMIC DNA]</scope>
    <source>
        <strain evidence="1 2">ATCC 201684</strain>
    </source>
</reference>
<accession>A0A6G0W7R1</accession>
<dbReference type="EMBL" id="VJMJ01000313">
    <property type="protein sequence ID" value="KAF0723181.1"/>
    <property type="molecule type" value="Genomic_DNA"/>
</dbReference>
<protein>
    <submittedName>
        <fullName evidence="1">Uncharacterized protein</fullName>
    </submittedName>
</protein>
<dbReference type="VEuPathDB" id="FungiDB:AeMF1_004121"/>
<keyword evidence="2" id="KW-1185">Reference proteome</keyword>
<sequence length="224" mass="25360">MTTTLPLHPRRAGVYFHTILGSVDNLTSRIQTFQKFYAASLHACKTATPCLQHDKELQIEASACISSSRLDLVVERDDDALVVPLQCVEFVVCFEFEHRLCCRIHYRDETDSTERCVTLSFGAGDDDDEFTFVQWVLAILCTATTLRQSKACKTTQLLWQAARLRILELTGILGHHSKVRQQNRVVDTMSFLDAIQTTQSVLEEIADDDTSVALESCLFLRVER</sequence>
<organism evidence="1 2">
    <name type="scientific">Aphanomyces euteiches</name>
    <dbReference type="NCBI Taxonomy" id="100861"/>
    <lineage>
        <taxon>Eukaryota</taxon>
        <taxon>Sar</taxon>
        <taxon>Stramenopiles</taxon>
        <taxon>Oomycota</taxon>
        <taxon>Saprolegniomycetes</taxon>
        <taxon>Saprolegniales</taxon>
        <taxon>Verrucalvaceae</taxon>
        <taxon>Aphanomyces</taxon>
    </lineage>
</organism>
<proteinExistence type="predicted"/>
<comment type="caution">
    <text evidence="1">The sequence shown here is derived from an EMBL/GenBank/DDBJ whole genome shotgun (WGS) entry which is preliminary data.</text>
</comment>
<gene>
    <name evidence="1" type="ORF">Ae201684_017802</name>
</gene>
<dbReference type="AlphaFoldDB" id="A0A6G0W7R1"/>